<name>A0A6F8XZM1_9ACTN</name>
<dbReference type="InterPro" id="IPR006162">
    <property type="entry name" value="Ppantetheine_attach_site"/>
</dbReference>
<evidence type="ECO:0000259" key="6">
    <source>
        <dbReference type="PROSITE" id="PS52004"/>
    </source>
</evidence>
<dbReference type="Gene3D" id="3.40.50.720">
    <property type="entry name" value="NAD(P)-binding Rossmann-like Domain"/>
    <property type="match status" value="1"/>
</dbReference>
<dbReference type="FunFam" id="1.10.1200.10:FF:000007">
    <property type="entry name" value="Probable polyketide synthase pks17"/>
    <property type="match status" value="1"/>
</dbReference>
<dbReference type="SMART" id="SM00823">
    <property type="entry name" value="PKS_PP"/>
    <property type="match status" value="1"/>
</dbReference>
<dbReference type="NCBIfam" id="NF045894">
    <property type="entry name" value="PKS_plus_SDR"/>
    <property type="match status" value="1"/>
</dbReference>
<dbReference type="InterPro" id="IPR057326">
    <property type="entry name" value="KR_dom"/>
</dbReference>
<protein>
    <submittedName>
        <fullName evidence="7">Uncharacterized protein</fullName>
    </submittedName>
</protein>
<dbReference type="InterPro" id="IPR001227">
    <property type="entry name" value="Ac_transferase_dom_sf"/>
</dbReference>
<reference evidence="7 8" key="1">
    <citation type="submission" date="2020-03" db="EMBL/GenBank/DDBJ databases">
        <title>Whole genome shotgun sequence of Phytohabitans flavus NBRC 107702.</title>
        <authorList>
            <person name="Komaki H."/>
            <person name="Tamura T."/>
        </authorList>
    </citation>
    <scope>NUCLEOTIDE SEQUENCE [LARGE SCALE GENOMIC DNA]</scope>
    <source>
        <strain evidence="7 8">NBRC 107702</strain>
    </source>
</reference>
<dbReference type="Gene3D" id="6.10.140.1830">
    <property type="match status" value="1"/>
</dbReference>
<evidence type="ECO:0000256" key="1">
    <source>
        <dbReference type="ARBA" id="ARBA00022450"/>
    </source>
</evidence>
<evidence type="ECO:0000313" key="7">
    <source>
        <dbReference type="EMBL" id="BCB79296.1"/>
    </source>
</evidence>
<dbReference type="InterPro" id="IPR020841">
    <property type="entry name" value="PKS_Beta-ketoAc_synthase_dom"/>
</dbReference>
<dbReference type="InterPro" id="IPR016039">
    <property type="entry name" value="Thiolase-like"/>
</dbReference>
<dbReference type="InterPro" id="IPR014030">
    <property type="entry name" value="Ketoacyl_synth_N"/>
</dbReference>
<dbReference type="Gene3D" id="3.40.366.10">
    <property type="entry name" value="Malonyl-Coenzyme A Acyl Carrier Protein, domain 2"/>
    <property type="match status" value="1"/>
</dbReference>
<dbReference type="InterPro" id="IPR036291">
    <property type="entry name" value="NAD(P)-bd_dom_sf"/>
</dbReference>
<dbReference type="SMART" id="SM00822">
    <property type="entry name" value="PKS_KR"/>
    <property type="match status" value="1"/>
</dbReference>
<dbReference type="SMART" id="SM00825">
    <property type="entry name" value="PKS_KS"/>
    <property type="match status" value="1"/>
</dbReference>
<feature type="domain" description="Carrier" evidence="5">
    <location>
        <begin position="1214"/>
        <end position="1289"/>
    </location>
</feature>
<dbReference type="SUPFAM" id="SSF47336">
    <property type="entry name" value="ACP-like"/>
    <property type="match status" value="1"/>
</dbReference>
<dbReference type="Pfam" id="PF08659">
    <property type="entry name" value="KR"/>
    <property type="match status" value="1"/>
</dbReference>
<dbReference type="Pfam" id="PF00109">
    <property type="entry name" value="ketoacyl-synt"/>
    <property type="match status" value="1"/>
</dbReference>
<dbReference type="SUPFAM" id="SSF55048">
    <property type="entry name" value="Probable ACP-binding domain of malonyl-CoA ACP transacylase"/>
    <property type="match status" value="1"/>
</dbReference>
<dbReference type="SUPFAM" id="SSF51735">
    <property type="entry name" value="NAD(P)-binding Rossmann-fold domains"/>
    <property type="match status" value="2"/>
</dbReference>
<dbReference type="GO" id="GO:0004312">
    <property type="term" value="F:fatty acid synthase activity"/>
    <property type="evidence" value="ECO:0007669"/>
    <property type="project" value="TreeGrafter"/>
</dbReference>
<evidence type="ECO:0000256" key="4">
    <source>
        <dbReference type="ARBA" id="ARBA00023315"/>
    </source>
</evidence>
<dbReference type="InterPro" id="IPR036736">
    <property type="entry name" value="ACP-like_sf"/>
</dbReference>
<dbReference type="Gene3D" id="3.40.47.10">
    <property type="match status" value="1"/>
</dbReference>
<dbReference type="InterPro" id="IPR009081">
    <property type="entry name" value="PP-bd_ACP"/>
</dbReference>
<dbReference type="SMART" id="SM00827">
    <property type="entry name" value="PKS_AT"/>
    <property type="match status" value="1"/>
</dbReference>
<dbReference type="InterPro" id="IPR014043">
    <property type="entry name" value="Acyl_transferase_dom"/>
</dbReference>
<dbReference type="SMART" id="SM01294">
    <property type="entry name" value="PKS_PP_betabranch"/>
    <property type="match status" value="1"/>
</dbReference>
<dbReference type="PROSITE" id="PS00012">
    <property type="entry name" value="PHOSPHOPANTETHEINE"/>
    <property type="match status" value="1"/>
</dbReference>
<dbReference type="Pfam" id="PF02801">
    <property type="entry name" value="Ketoacyl-synt_C"/>
    <property type="match status" value="1"/>
</dbReference>
<organism evidence="7 8">
    <name type="scientific">Phytohabitans flavus</name>
    <dbReference type="NCBI Taxonomy" id="1076124"/>
    <lineage>
        <taxon>Bacteria</taxon>
        <taxon>Bacillati</taxon>
        <taxon>Actinomycetota</taxon>
        <taxon>Actinomycetes</taxon>
        <taxon>Micromonosporales</taxon>
        <taxon>Micromonosporaceae</taxon>
    </lineage>
</organism>
<keyword evidence="1" id="KW-0596">Phosphopantetheine</keyword>
<dbReference type="Gene3D" id="1.10.1200.10">
    <property type="entry name" value="ACP-like"/>
    <property type="match status" value="1"/>
</dbReference>
<dbReference type="Proteomes" id="UP000502508">
    <property type="component" value="Chromosome"/>
</dbReference>
<reference evidence="7 8" key="2">
    <citation type="submission" date="2020-03" db="EMBL/GenBank/DDBJ databases">
        <authorList>
            <person name="Ichikawa N."/>
            <person name="Kimura A."/>
            <person name="Kitahashi Y."/>
            <person name="Uohara A."/>
        </authorList>
    </citation>
    <scope>NUCLEOTIDE SEQUENCE [LARGE SCALE GENOMIC DNA]</scope>
    <source>
        <strain evidence="7 8">NBRC 107702</strain>
    </source>
</reference>
<keyword evidence="2" id="KW-0597">Phosphoprotein</keyword>
<evidence type="ECO:0000259" key="5">
    <source>
        <dbReference type="PROSITE" id="PS50075"/>
    </source>
</evidence>
<dbReference type="KEGG" id="pfla:Pflav_057060"/>
<evidence type="ECO:0000256" key="3">
    <source>
        <dbReference type="ARBA" id="ARBA00022679"/>
    </source>
</evidence>
<dbReference type="Pfam" id="PF18369">
    <property type="entry name" value="PKS_DE"/>
    <property type="match status" value="1"/>
</dbReference>
<dbReference type="CDD" id="cd00833">
    <property type="entry name" value="PKS"/>
    <property type="match status" value="1"/>
</dbReference>
<dbReference type="InterPro" id="IPR016035">
    <property type="entry name" value="Acyl_Trfase/lysoPLipase"/>
</dbReference>
<dbReference type="Pfam" id="PF00698">
    <property type="entry name" value="Acyl_transf_1"/>
    <property type="match status" value="1"/>
</dbReference>
<dbReference type="InterPro" id="IPR013968">
    <property type="entry name" value="PKS_KR"/>
</dbReference>
<feature type="domain" description="Ketosynthase family 3 (KS3)" evidence="6">
    <location>
        <begin position="1"/>
        <end position="256"/>
    </location>
</feature>
<dbReference type="PROSITE" id="PS52004">
    <property type="entry name" value="KS3_2"/>
    <property type="match status" value="1"/>
</dbReference>
<gene>
    <name evidence="7" type="ORF">Pflav_057060</name>
</gene>
<dbReference type="InterPro" id="IPR041618">
    <property type="entry name" value="PKS_DE"/>
</dbReference>
<dbReference type="CDD" id="cd08952">
    <property type="entry name" value="KR_1_SDR_x"/>
    <property type="match status" value="1"/>
</dbReference>
<dbReference type="InterPro" id="IPR032821">
    <property type="entry name" value="PKS_assoc"/>
</dbReference>
<dbReference type="PROSITE" id="PS50075">
    <property type="entry name" value="CARRIER"/>
    <property type="match status" value="1"/>
</dbReference>
<evidence type="ECO:0000256" key="2">
    <source>
        <dbReference type="ARBA" id="ARBA00022553"/>
    </source>
</evidence>
<dbReference type="Pfam" id="PF16197">
    <property type="entry name" value="KAsynt_C_assoc"/>
    <property type="match status" value="1"/>
</dbReference>
<accession>A0A6F8XZM1</accession>
<dbReference type="GO" id="GO:0031177">
    <property type="term" value="F:phosphopantetheine binding"/>
    <property type="evidence" value="ECO:0007669"/>
    <property type="project" value="InterPro"/>
</dbReference>
<dbReference type="SUPFAM" id="SSF52151">
    <property type="entry name" value="FabD/lysophospholipase-like"/>
    <property type="match status" value="1"/>
</dbReference>
<keyword evidence="4" id="KW-0012">Acyltransferase</keyword>
<dbReference type="InterPro" id="IPR020806">
    <property type="entry name" value="PKS_PP-bd"/>
</dbReference>
<dbReference type="PANTHER" id="PTHR43775">
    <property type="entry name" value="FATTY ACID SYNTHASE"/>
    <property type="match status" value="1"/>
</dbReference>
<keyword evidence="8" id="KW-1185">Reference proteome</keyword>
<dbReference type="InterPro" id="IPR016036">
    <property type="entry name" value="Malonyl_transacylase_ACP-bd"/>
</dbReference>
<dbReference type="InterPro" id="IPR014031">
    <property type="entry name" value="Ketoacyl_synth_C"/>
</dbReference>
<keyword evidence="3" id="KW-0808">Transferase</keyword>
<dbReference type="Pfam" id="PF00550">
    <property type="entry name" value="PP-binding"/>
    <property type="match status" value="1"/>
</dbReference>
<dbReference type="PANTHER" id="PTHR43775:SF51">
    <property type="entry name" value="INACTIVE PHENOLPHTHIOCEROL SYNTHESIS POLYKETIDE SYNTHASE TYPE I PKS1-RELATED"/>
    <property type="match status" value="1"/>
</dbReference>
<dbReference type="GO" id="GO:0006633">
    <property type="term" value="P:fatty acid biosynthetic process"/>
    <property type="evidence" value="ECO:0007669"/>
    <property type="project" value="TreeGrafter"/>
</dbReference>
<proteinExistence type="predicted"/>
<dbReference type="InterPro" id="IPR050091">
    <property type="entry name" value="PKS_NRPS_Biosynth_Enz"/>
</dbReference>
<dbReference type="EMBL" id="AP022870">
    <property type="protein sequence ID" value="BCB79296.1"/>
    <property type="molecule type" value="Genomic_DNA"/>
</dbReference>
<dbReference type="SUPFAM" id="SSF53901">
    <property type="entry name" value="Thiolase-like"/>
    <property type="match status" value="2"/>
</dbReference>
<evidence type="ECO:0000313" key="8">
    <source>
        <dbReference type="Proteomes" id="UP000502508"/>
    </source>
</evidence>
<dbReference type="Gene3D" id="3.30.70.3290">
    <property type="match status" value="1"/>
</dbReference>
<sequence>MDTACSSSLVALHLAAQSVRNGECAMALAGGVTVMATPMVFVEFGEMGALSSDGRCKAFSDSADGTGWSEGVGMLVVERLSDARRLGHTVLAVVRGSAINQDGASNGLTAPSGPAQQRVIRRALAAAGLTPSDVDAVEAHGTGTTLGDPIEAQALLATYGRDRARPLLVGTVKSNIGHTQAAAGVAGIIKMVHALDHGVLPKSLHVDTPSSHVDWSSGAVSVLTSQAEWPEVDRPRRAGVSSFGASGTNAHVILEQAPAHEAPAHAEREPGVLPVVLSARTPTALRDQASRLLARVREDSGAALTDLAFSAAVARSAFEHRAAVLGADREALLRGLAAVAADERAPHVLWDKAARPGKMAFLFAGQGSQRLGMGRELYERYPAFANALDDVLAHLDPELRTVMWGDDADALNETGWAQPALFAIEVALFRLAESWGLRPDLLAGHSIGEIAAAHVAGVLSLVDAARLVSARARLMQALPRGGAMVAVRATEAEVLPLLTDDVSIAAVNGPRSVVVAGTEEAVLAVTAHFEKSTRLRVSHAFHSPLMDPMLDDFAAVAKGLTYAEPRIPVVASGEVTTPDYWVRHVREAVRFADGVRTLAERGATTFVELGPDGVLSAMAGESLPDTAAVVPILRKDRGEEESLVTAVARLHTHGVRVDWAGFFAGTGARVVDLPTYGFQRQRYWPDATPRAAQVAESGGSDERFWDAVAGQDFTALESMLDVEGDALAKVLPALLDWRGQKRDQDVVDSWRHRVTWKPLSRPSSATVPGKWLALVPDGSDSSWLDGVLDAVRLEVSTPDRAAVADRLSGLEGPFAGVLLLPPTGGAAAGAALAATAVQALGDAGIAAPLWCLTRGAVSVGGTDPVRDPEQAGIWGLGAVAALEYPERWGGLVDLPDTIDERAATGLAAVLAGLDGESQVAVRPSAIFGRRLLPAPAADPARVWEPRGTVLVTGGTGALGAHVARRLAREGAEHLVLASRRGLDAPGAVELRDELAALGSRITVAACDIADRTALAALLTDQPVNAVVHTAGVLDDGVIDRLTPERFAAVFRSKVEAALLLDELVPDAEAFVLFSSASAVVGNPGQANYTAANAVLDALAERRRADGRQATSIAWGAWGGGGMAGSAEAEQATRRAGIATMDPDLACTAMWQLVAEGAPTTLVAAVPSGRGIGGGRPSPLLRDLPGTADPGVVERPAEGEFREHLLSLPRAGRLDAVLDLVRGRSAEVLGQPDLDAVGADRPFRDLGVDSLATVELRNQLNLVTGLSLPATLVFDHPTPAALAEHVLGELLPDQQDGAEADGEEARIRTLLASVPLARLREVGVLETLLQLAGHDGASAPTVDGDAELIDSMSVDDLVRAALDGAPDPAHD</sequence>